<feature type="compositionally biased region" description="Polar residues" evidence="13">
    <location>
        <begin position="1627"/>
        <end position="1643"/>
    </location>
</feature>
<evidence type="ECO:0000313" key="16">
    <source>
        <dbReference type="EMBL" id="EGY17413.1"/>
    </source>
</evidence>
<feature type="region of interest" description="Disordered" evidence="13">
    <location>
        <begin position="1617"/>
        <end position="1728"/>
    </location>
</feature>
<dbReference type="InParanoid" id="G2WTH2"/>
<dbReference type="InterPro" id="IPR002423">
    <property type="entry name" value="Cpn60/GroEL/TCP-1"/>
</dbReference>
<feature type="domain" description="PIPK" evidence="15">
    <location>
        <begin position="2105"/>
        <end position="2434"/>
    </location>
</feature>
<dbReference type="InterPro" id="IPR017455">
    <property type="entry name" value="Znf_FYVE-rel"/>
</dbReference>
<dbReference type="PANTHER" id="PTHR45748">
    <property type="entry name" value="1-PHOSPHATIDYLINOSITOL 3-PHOSPHATE 5-KINASE-RELATED"/>
    <property type="match status" value="1"/>
</dbReference>
<dbReference type="InterPro" id="IPR027483">
    <property type="entry name" value="PInositol-4-P-4/5-kinase_C_sf"/>
</dbReference>
<evidence type="ECO:0000256" key="3">
    <source>
        <dbReference type="ARBA" id="ARBA00022679"/>
    </source>
</evidence>
<feature type="region of interest" description="Disordered" evidence="13">
    <location>
        <begin position="341"/>
        <end position="369"/>
    </location>
</feature>
<feature type="region of interest" description="Disordered" evidence="13">
    <location>
        <begin position="219"/>
        <end position="252"/>
    </location>
</feature>
<dbReference type="GO" id="GO:0000285">
    <property type="term" value="F:1-phosphatidylinositol-3-phosphate 5-kinase activity"/>
    <property type="evidence" value="ECO:0007669"/>
    <property type="project" value="UniProtKB-EC"/>
</dbReference>
<dbReference type="GO" id="GO:0000329">
    <property type="term" value="C:fungal-type vacuole membrane"/>
    <property type="evidence" value="ECO:0007669"/>
    <property type="project" value="TreeGrafter"/>
</dbReference>
<feature type="compositionally biased region" description="Polar residues" evidence="13">
    <location>
        <begin position="296"/>
        <end position="309"/>
    </location>
</feature>
<keyword evidence="6 11" id="KW-0863">Zinc-finger</keyword>
<feature type="compositionally biased region" description="Low complexity" evidence="13">
    <location>
        <begin position="1"/>
        <end position="18"/>
    </location>
</feature>
<dbReference type="STRING" id="498257.G2WTH2"/>
<evidence type="ECO:0000256" key="6">
    <source>
        <dbReference type="ARBA" id="ARBA00022771"/>
    </source>
</evidence>
<feature type="compositionally biased region" description="Polar residues" evidence="13">
    <location>
        <begin position="1091"/>
        <end position="1128"/>
    </location>
</feature>
<dbReference type="PROSITE" id="PS50178">
    <property type="entry name" value="ZF_FYVE"/>
    <property type="match status" value="1"/>
</dbReference>
<feature type="compositionally biased region" description="Polar residues" evidence="13">
    <location>
        <begin position="1712"/>
        <end position="1722"/>
    </location>
</feature>
<dbReference type="GO" id="GO:0046854">
    <property type="term" value="P:phosphatidylinositol phosphate biosynthetic process"/>
    <property type="evidence" value="ECO:0007669"/>
    <property type="project" value="TreeGrafter"/>
</dbReference>
<dbReference type="SMART" id="SM00064">
    <property type="entry name" value="FYVE"/>
    <property type="match status" value="1"/>
</dbReference>
<keyword evidence="3 12" id="KW-0808">Transferase</keyword>
<feature type="compositionally biased region" description="Basic and acidic residues" evidence="13">
    <location>
        <begin position="222"/>
        <end position="251"/>
    </location>
</feature>
<evidence type="ECO:0000256" key="7">
    <source>
        <dbReference type="ARBA" id="ARBA00022777"/>
    </source>
</evidence>
<dbReference type="Gene3D" id="3.30.800.10">
    <property type="entry name" value="Phosphatidylinositol Phosphate Kinase II Beta"/>
    <property type="match status" value="1"/>
</dbReference>
<dbReference type="Gene3D" id="3.30.810.10">
    <property type="entry name" value="2-Layer Sandwich"/>
    <property type="match status" value="1"/>
</dbReference>
<keyword evidence="4" id="KW-0479">Metal-binding</keyword>
<evidence type="ECO:0000313" key="17">
    <source>
        <dbReference type="Proteomes" id="UP000001611"/>
    </source>
</evidence>
<dbReference type="PANTHER" id="PTHR45748:SF7">
    <property type="entry name" value="1-PHOSPHATIDYLINOSITOL 3-PHOSPHATE 5-KINASE-RELATED"/>
    <property type="match status" value="1"/>
</dbReference>
<dbReference type="Proteomes" id="UP000001611">
    <property type="component" value="Chromosome 1"/>
</dbReference>
<evidence type="ECO:0000256" key="4">
    <source>
        <dbReference type="ARBA" id="ARBA00022723"/>
    </source>
</evidence>
<dbReference type="OrthoDB" id="158357at2759"/>
<feature type="compositionally biased region" description="Low complexity" evidence="13">
    <location>
        <begin position="1698"/>
        <end position="1711"/>
    </location>
</feature>
<feature type="region of interest" description="Disordered" evidence="13">
    <location>
        <begin position="1964"/>
        <end position="2022"/>
    </location>
</feature>
<sequence length="2464" mass="274294">MAPNNNPSSPASLALALPDLRRPRRDSVASISTTSQVDKEQLAQTLNKIHNSASQSDTLTTFNDFGPPPSTLPIAENKGLTGDLVQNGFSGLYNRLKEAVGGAPLRMPDVDEDTPSIASKKSSSTTNTAPKPTTASLHRGETAGTSSSLVLPSDGLLTSLSSSGAVLPEADSPLQTPMSNKSTAMSVMTTSRSTTSSRPAAVSMPKASAVTAVTPDVAPASVHRDPSQQTVRSEDTLLRTSERRSISKSDARGPIFAAENASLYEDFKATSERAQSQSTNRSRKDDVVSVDGSVDTPLSPTKSVTPSLPSLKTDLRHVRTPSGGSLLSAPRRPAVINRITRSRSPAYAHSRTSSMDQGTAEPSPVSTSAHTPIYHESFAHESRPQQMRSGAMRIPGTTRNEGAPEEVNTKLGLMRKQILSKEFWMADETCKECYSCQQPFSAFRRKHHCRVCGFIFDSKCTSIISAQMFAMSGTLRLCKPCLKVLNQVEDSASDDSGDDSFLPAIFRPNHAKAEAEVTEVDVEGEETSFAGRMEDLDDARSISTPMMAIPATRRIGIDDSNRRSAILEIDAPQLSRPSSSRSLKSLNAARPQSSGLGHRRHHSRQNFWSRFKPIPDNTAPFRKDVNEEMTRKQKYPAFHEDNIIDPELADYMSDESSGDEQMSMFATMSNSDLQPSSFDREKSNFGSFIGATRKHRFRGGEKSLSGISFTSRGGPDDTGLGSLAGHIRSSRRRNLSNVSGNVHYLRSPRPKSSALKGPTISNDTIFSPENPAIEATKLTRSDSMQEEDKEPQVELNSSSMLHVRKLLHQLLEDSRVPNASAWEKALIPILLQCTDDVVPDIRAGDDMDIRHYVKLKKIPGGKPGDTSYVSGVIFTKNLALKSMPRRIVNPRIVIVSFAIEYQRHHQHFMSLQPVIEQEKEYLRVVVNRIINLRPDVLLCEKGVSGVALQYLAEANIAVAYNVKPSVTSAVSRCAETDIITSLDRLALQNQAGRSAGFEVKTYVNKSYPGKKKTYIFLSGCAERLGCTIALRGDSTQVLARMKKITEFMVYVVYNLKLETCLMRDEFIQLPSEGELPSLQSSIRQQTDESSRSMSMSGETGRLGSTASQTSPMESEPPSQTSQSVSFTGSAGAHSDQTEEQRPAEPVRTVSLHASHVATEAADTHVPEDVPMPTYYSDMVARYETKILSASPFVRFAQPHLLMKAREQERRLVYLKRLRDQDVIEEQADPEKRSQKFQLIKPEMVHEIGQKAPRQIMEVLHAVHDAEYDKALHNYQTQTRQWENYIQGNLDLFDPYSHQNIVVLYSVICTETKIPCAEPGLIAIAFYDEHMDQSGSMDPDCTLGQYIEDLCLSKDSICTSNGCDRKMTEHHRTYVHDESRITVFIEPAATKPKFVTDDITMWSYCKVCKRDSPTMPMSDSTWKYSFGKYLELLFWSKGLKLHENTECFHDHHRDHIRLFQFRETWVRIHYDPIDLLEIIVPRARITWKVDNDLKLKNQIFSKIESRWIRFMTSVKVRIKTIRVDSVLPEKAESCRIEVDRLTKKAQDDQVAVIRRLQDAYVNSKYYEVIPFNPIVREMLEYAGEWDTAFNQFEADFLADKDLRQLTMLQLKKIFTDNESKESVAATEGSISTVDTGEPPSQTFSDTDDKTTQPTDFSDPSLGGSTDLADDNAAEQAQQEDLDAPTEQVLERVEPLDLATPTSPSTTRPPLSTIGTNTDATPSTEPAKELTPTESFATGFANHVQLDNQPGGVSLSEKIEQLRREHQALGAEAPTSDHVPETPRAERGSSRRAGMAVSPPMIRAASQPIHTLKKVQSGIGKSMLQKDPKTLAEASETDSSFKVDKKLSERLGLGGVRGHKKTAQSSIPRFVHKKKESKVFAIAKHFEQLSREFEKERIREDKKKRAARQPRAFLPRTSTKPIVEVYDDVDDAVQELEPSDYEGPDEGGNDFESSATTPMLRTAQTAPVTPAARLDVSEPSLEKTPPVPHDDGHTGGETDDTGTVNHSVGGSDEECGGSDNERSLDDILPDVKELADALEPSTDIPLELPKHQKKSLMKLLTNFWAERSASGWPILDYPVNPSDHIFIDSDVIVREDEPSSVIAFAMSSDDYLGKLADIRKQWQIAIQKGYEAGSTDAKSSGISDTGGEFVEADLEKSLLRATGTHLKYQFKEGTATMMCKIFYAEQFDALRRKCGASDRIVESLSRCLKWDSKGGKTKSVFLKTLDDRLVCKALSPIETAAFLRFAPAYFGIMAEALFHDLPSVIAKMLGFFQIIIKNPVTGVEIKLDLLVMENLFYDRAPSRIFDLKGSMRNRKIQSTGEQNEVLLDENMVEFIYESPLFAREHSKKLLRASVWNDTLFLARQNVMDYSLMVAVDEVKKELVVGIIDCIRTYTWDKKLESWIKDRGFVGGGRNRPTVTSPKEYKSRFREAMARYILQAPNCWHQFGAPHLANTVRPRFENDGNPE</sequence>
<dbReference type="InterPro" id="IPR027484">
    <property type="entry name" value="PInositol-4-P-5-kinase_N"/>
</dbReference>
<dbReference type="GO" id="GO:0005524">
    <property type="term" value="F:ATP binding"/>
    <property type="evidence" value="ECO:0007669"/>
    <property type="project" value="UniProtKB-UniRule"/>
</dbReference>
<evidence type="ECO:0000256" key="2">
    <source>
        <dbReference type="ARBA" id="ARBA00012009"/>
    </source>
</evidence>
<dbReference type="FunCoup" id="G2WTH2">
    <property type="interactions" value="775"/>
</dbReference>
<evidence type="ECO:0000256" key="8">
    <source>
        <dbReference type="ARBA" id="ARBA00022833"/>
    </source>
</evidence>
<dbReference type="FunFam" id="3.30.810.10:FF:000001">
    <property type="entry name" value="1-phosphatidylinositol 3-phosphate 5-kinase FAB1"/>
    <property type="match status" value="1"/>
</dbReference>
<dbReference type="EC" id="2.7.1.150" evidence="2"/>
<name>G2WTH2_VERDV</name>
<keyword evidence="7 12" id="KW-0418">Kinase</keyword>
<dbReference type="KEGG" id="vda:VDAG_01095"/>
<dbReference type="OMA" id="QSVWNDT"/>
<keyword evidence="5 12" id="KW-0547">Nucleotide-binding</keyword>
<evidence type="ECO:0000256" key="10">
    <source>
        <dbReference type="ARBA" id="ARBA00075294"/>
    </source>
</evidence>
<feature type="region of interest" description="Disordered" evidence="13">
    <location>
        <begin position="269"/>
        <end position="309"/>
    </location>
</feature>
<accession>G2WTH2</accession>
<dbReference type="FunFam" id="3.50.7.10:FF:000007">
    <property type="entry name" value="1-phosphatidylinositol 3-phosphate 5-kinase isoform X1"/>
    <property type="match status" value="1"/>
</dbReference>
<dbReference type="CDD" id="cd03334">
    <property type="entry name" value="Fab1_TCP"/>
    <property type="match status" value="1"/>
</dbReference>
<dbReference type="GeneID" id="20702558"/>
<keyword evidence="8" id="KW-0862">Zinc</keyword>
<dbReference type="SUPFAM" id="SSF56104">
    <property type="entry name" value="SAICAR synthase-like"/>
    <property type="match status" value="1"/>
</dbReference>
<dbReference type="RefSeq" id="XP_009648276.1">
    <property type="nucleotide sequence ID" value="XM_009649981.1"/>
</dbReference>
<feature type="compositionally biased region" description="Low complexity" evidence="13">
    <location>
        <begin position="574"/>
        <end position="586"/>
    </location>
</feature>
<feature type="region of interest" description="Disordered" evidence="13">
    <location>
        <begin position="1077"/>
        <end position="1146"/>
    </location>
</feature>
<evidence type="ECO:0000259" key="15">
    <source>
        <dbReference type="PROSITE" id="PS51455"/>
    </source>
</evidence>
<dbReference type="InterPro" id="IPR044769">
    <property type="entry name" value="PIKfyve_PIPKc"/>
</dbReference>
<dbReference type="Gene3D" id="3.50.7.10">
    <property type="entry name" value="GroEL"/>
    <property type="match status" value="1"/>
</dbReference>
<evidence type="ECO:0000256" key="1">
    <source>
        <dbReference type="ARBA" id="ARBA00000768"/>
    </source>
</evidence>
<evidence type="ECO:0000256" key="13">
    <source>
        <dbReference type="SAM" id="MobiDB-lite"/>
    </source>
</evidence>
<dbReference type="Pfam" id="PF01504">
    <property type="entry name" value="PIP5K"/>
    <property type="match status" value="1"/>
</dbReference>
<dbReference type="Pfam" id="PF00118">
    <property type="entry name" value="Cpn60_TCP1"/>
    <property type="match status" value="1"/>
</dbReference>
<dbReference type="EMBL" id="DS572696">
    <property type="protein sequence ID" value="EGY17413.1"/>
    <property type="molecule type" value="Genomic_DNA"/>
</dbReference>
<feature type="compositionally biased region" description="Basic and acidic residues" evidence="13">
    <location>
        <begin position="1776"/>
        <end position="1787"/>
    </location>
</feature>
<dbReference type="FunFam" id="3.30.40.10:FF:000283">
    <property type="entry name" value="1-phosphatidylinositol-3-phosphate 5-kinase (Fab1)"/>
    <property type="match status" value="1"/>
</dbReference>
<dbReference type="GO" id="GO:0010008">
    <property type="term" value="C:endosome membrane"/>
    <property type="evidence" value="ECO:0007669"/>
    <property type="project" value="TreeGrafter"/>
</dbReference>
<evidence type="ECO:0000259" key="14">
    <source>
        <dbReference type="PROSITE" id="PS50178"/>
    </source>
</evidence>
<protein>
    <recommendedName>
        <fullName evidence="2">1-phosphatidylinositol-3-phosphate 5-kinase</fullName>
        <ecNumber evidence="2">2.7.1.150</ecNumber>
    </recommendedName>
    <alternativeName>
        <fullName evidence="10">Type III PIP kinase</fullName>
    </alternativeName>
</protein>
<feature type="region of interest" description="Disordered" evidence="13">
    <location>
        <begin position="1"/>
        <end position="36"/>
    </location>
</feature>
<dbReference type="eggNOG" id="KOG0230">
    <property type="taxonomic scope" value="Eukaryota"/>
</dbReference>
<feature type="region of interest" description="Disordered" evidence="13">
    <location>
        <begin position="104"/>
        <end position="152"/>
    </location>
</feature>
<evidence type="ECO:0000256" key="9">
    <source>
        <dbReference type="ARBA" id="ARBA00022840"/>
    </source>
</evidence>
<dbReference type="GO" id="GO:0008270">
    <property type="term" value="F:zinc ion binding"/>
    <property type="evidence" value="ECO:0007669"/>
    <property type="project" value="UniProtKB-KW"/>
</dbReference>
<evidence type="ECO:0000256" key="11">
    <source>
        <dbReference type="PROSITE-ProRule" id="PRU00091"/>
    </source>
</evidence>
<keyword evidence="17" id="KW-1185">Reference proteome</keyword>
<feature type="compositionally biased region" description="Low complexity" evidence="13">
    <location>
        <begin position="115"/>
        <end position="136"/>
    </location>
</feature>
<feature type="region of interest" description="Disordered" evidence="13">
    <location>
        <begin position="571"/>
        <end position="621"/>
    </location>
</feature>
<dbReference type="SUPFAM" id="SSF57903">
    <property type="entry name" value="FYVE/PHD zinc finger"/>
    <property type="match status" value="1"/>
</dbReference>
<feature type="compositionally biased region" description="Basic and acidic residues" evidence="13">
    <location>
        <begin position="1135"/>
        <end position="1144"/>
    </location>
</feature>
<gene>
    <name evidence="16" type="ORF">VDAG_01095</name>
</gene>
<reference evidence="16 17" key="1">
    <citation type="submission" date="2008-03" db="EMBL/GenBank/DDBJ databases">
        <title>The Genome Sequence of Verticillium dahliae VdLs.17.</title>
        <authorList>
            <consortium name="The Broad Institute Genome Sequencing Platform"/>
            <person name="Ma L.-J.J."/>
            <person name="Klosterman S.J."/>
            <person name="Subbarao K."/>
            <person name="Dobinson K."/>
            <person name="Veronese P."/>
            <person name="Kang S."/>
            <person name="Gold S.E."/>
            <person name="Young S."/>
            <person name="Jaffe D."/>
            <person name="Gnerre S."/>
            <person name="Berlin A."/>
            <person name="Heiman D."/>
            <person name="Hepburn T."/>
            <person name="Sykes S."/>
            <person name="Alvarado L."/>
            <person name="Kodira C.D."/>
            <person name="Lander E."/>
            <person name="Galagan J."/>
            <person name="Nusbaum C."/>
            <person name="Birren B."/>
        </authorList>
    </citation>
    <scope>NUCLEOTIDE SEQUENCE [LARGE SCALE GENOMIC DNA]</scope>
    <source>
        <strain evidence="17">VdLs.17 / ATCC MYA-4575 / FGSC 10137</strain>
    </source>
</reference>
<feature type="region of interest" description="Disordered" evidence="13">
    <location>
        <begin position="1767"/>
        <end position="1795"/>
    </location>
</feature>
<dbReference type="PROSITE" id="PS51455">
    <property type="entry name" value="PIPK"/>
    <property type="match status" value="1"/>
</dbReference>
<organism evidence="16 17">
    <name type="scientific">Verticillium dahliae (strain VdLs.17 / ATCC MYA-4575 / FGSC 10137)</name>
    <name type="common">Verticillium wilt</name>
    <dbReference type="NCBI Taxonomy" id="498257"/>
    <lineage>
        <taxon>Eukaryota</taxon>
        <taxon>Fungi</taxon>
        <taxon>Dikarya</taxon>
        <taxon>Ascomycota</taxon>
        <taxon>Pezizomycotina</taxon>
        <taxon>Sordariomycetes</taxon>
        <taxon>Hypocreomycetidae</taxon>
        <taxon>Glomerellales</taxon>
        <taxon>Plectosphaerellaceae</taxon>
        <taxon>Verticillium</taxon>
    </lineage>
</organism>
<dbReference type="InterPro" id="IPR027409">
    <property type="entry name" value="GroEL-like_apical_dom_sf"/>
</dbReference>
<dbReference type="FunFam" id="3.30.800.10:FF:000005">
    <property type="entry name" value="1-phosphatidylinositol-3-phosphate 5-kinase (Fab1)"/>
    <property type="match status" value="1"/>
</dbReference>
<dbReference type="HOGENOM" id="CLU_000480_0_1_1"/>
<proteinExistence type="predicted"/>
<feature type="domain" description="FYVE-type" evidence="14">
    <location>
        <begin position="427"/>
        <end position="486"/>
    </location>
</feature>
<dbReference type="InterPro" id="IPR013083">
    <property type="entry name" value="Znf_RING/FYVE/PHD"/>
</dbReference>
<dbReference type="SMART" id="SM00330">
    <property type="entry name" value="PIPKc"/>
    <property type="match status" value="1"/>
</dbReference>
<dbReference type="Gene3D" id="3.30.40.10">
    <property type="entry name" value="Zinc/RING finger domain, C3HC4 (zinc finger)"/>
    <property type="match status" value="1"/>
</dbReference>
<evidence type="ECO:0000256" key="5">
    <source>
        <dbReference type="ARBA" id="ARBA00022741"/>
    </source>
</evidence>
<feature type="region of interest" description="Disordered" evidence="13">
    <location>
        <begin position="705"/>
        <end position="771"/>
    </location>
</feature>
<dbReference type="InterPro" id="IPR000306">
    <property type="entry name" value="Znf_FYVE"/>
</dbReference>
<dbReference type="Pfam" id="PF01363">
    <property type="entry name" value="FYVE"/>
    <property type="match status" value="1"/>
</dbReference>
<keyword evidence="9 12" id="KW-0067">ATP-binding</keyword>
<dbReference type="SUPFAM" id="SSF52029">
    <property type="entry name" value="GroEL apical domain-like"/>
    <property type="match status" value="1"/>
</dbReference>
<dbReference type="InterPro" id="IPR002498">
    <property type="entry name" value="PInositol-4-P-4/5-kinase_core"/>
</dbReference>
<evidence type="ECO:0000256" key="12">
    <source>
        <dbReference type="PROSITE-ProRule" id="PRU00781"/>
    </source>
</evidence>
<feature type="compositionally biased region" description="Acidic residues" evidence="13">
    <location>
        <begin position="1666"/>
        <end position="1682"/>
    </location>
</feature>
<dbReference type="InterPro" id="IPR011011">
    <property type="entry name" value="Znf_FYVE_PHD"/>
</dbReference>
<dbReference type="CDD" id="cd17300">
    <property type="entry name" value="PIPKc_PIKfyve"/>
    <property type="match status" value="1"/>
</dbReference>
<comment type="catalytic activity">
    <reaction evidence="1">
        <text>a 1,2-diacyl-sn-glycero-3-phospho-(1D-myo-inositol-3-phosphate) + ATP = a 1,2-diacyl-sn-glycero-3-phospho-(1D-myo-inositol-3,5-bisphosphate) + ADP + H(+)</text>
        <dbReference type="Rhea" id="RHEA:13609"/>
        <dbReference type="ChEBI" id="CHEBI:15378"/>
        <dbReference type="ChEBI" id="CHEBI:30616"/>
        <dbReference type="ChEBI" id="CHEBI:57923"/>
        <dbReference type="ChEBI" id="CHEBI:58088"/>
        <dbReference type="ChEBI" id="CHEBI:456216"/>
        <dbReference type="EC" id="2.7.1.150"/>
    </reaction>
</comment>